<dbReference type="EMBL" id="KN734530">
    <property type="protein sequence ID" value="KIH57309.1"/>
    <property type="molecule type" value="Genomic_DNA"/>
</dbReference>
<dbReference type="AlphaFoldDB" id="A0A0C2GEF5"/>
<feature type="domain" description="SCP" evidence="1">
    <location>
        <begin position="5"/>
        <end position="121"/>
    </location>
</feature>
<evidence type="ECO:0000313" key="2">
    <source>
        <dbReference type="EMBL" id="KIH57309.1"/>
    </source>
</evidence>
<reference evidence="2 3" key="1">
    <citation type="submission" date="2013-12" db="EMBL/GenBank/DDBJ databases">
        <title>Draft genome of the parsitic nematode Ancylostoma duodenale.</title>
        <authorList>
            <person name="Mitreva M."/>
        </authorList>
    </citation>
    <scope>NUCLEOTIDE SEQUENCE [LARGE SCALE GENOMIC DNA]</scope>
    <source>
        <strain evidence="2 3">Zhejiang</strain>
    </source>
</reference>
<dbReference type="Proteomes" id="UP000054047">
    <property type="component" value="Unassembled WGS sequence"/>
</dbReference>
<dbReference type="Gene3D" id="3.40.33.10">
    <property type="entry name" value="CAP"/>
    <property type="match status" value="1"/>
</dbReference>
<dbReference type="OrthoDB" id="5876828at2759"/>
<dbReference type="Pfam" id="PF00188">
    <property type="entry name" value="CAP"/>
    <property type="match status" value="1"/>
</dbReference>
<accession>A0A0C2GEF5</accession>
<evidence type="ECO:0000313" key="3">
    <source>
        <dbReference type="Proteomes" id="UP000054047"/>
    </source>
</evidence>
<dbReference type="CDD" id="cd05380">
    <property type="entry name" value="CAP_euk"/>
    <property type="match status" value="1"/>
</dbReference>
<dbReference type="SUPFAM" id="SSF55797">
    <property type="entry name" value="PR-1-like"/>
    <property type="match status" value="1"/>
</dbReference>
<protein>
    <submittedName>
        <fullName evidence="2">SCP-like protein</fullName>
    </submittedName>
</protein>
<dbReference type="PRINTS" id="PR00837">
    <property type="entry name" value="V5TPXLIKE"/>
</dbReference>
<dbReference type="PANTHER" id="PTHR10334">
    <property type="entry name" value="CYSTEINE-RICH SECRETORY PROTEIN-RELATED"/>
    <property type="match status" value="1"/>
</dbReference>
<dbReference type="SMART" id="SM00198">
    <property type="entry name" value="SCP"/>
    <property type="match status" value="1"/>
</dbReference>
<dbReference type="InterPro" id="IPR014044">
    <property type="entry name" value="CAP_dom"/>
</dbReference>
<organism evidence="2 3">
    <name type="scientific">Ancylostoma duodenale</name>
    <dbReference type="NCBI Taxonomy" id="51022"/>
    <lineage>
        <taxon>Eukaryota</taxon>
        <taxon>Metazoa</taxon>
        <taxon>Ecdysozoa</taxon>
        <taxon>Nematoda</taxon>
        <taxon>Chromadorea</taxon>
        <taxon>Rhabditida</taxon>
        <taxon>Rhabditina</taxon>
        <taxon>Rhabditomorpha</taxon>
        <taxon>Strongyloidea</taxon>
        <taxon>Ancylostomatidae</taxon>
        <taxon>Ancylostomatinae</taxon>
        <taxon>Ancylostoma</taxon>
    </lineage>
</organism>
<sequence length="121" mass="13696">MKIFLEIYDCAAETAAMDYASTCALKKSPEKERRGYGENVFVYNVPNAVPANAFKAAAKKWWDQIFLDGINWEVKYIQSLKDKTIDQKGFTQMAWANSIKIGCGIQTCDMKSFVVCRYSPA</sequence>
<dbReference type="InterPro" id="IPR001283">
    <property type="entry name" value="CRISP-related"/>
</dbReference>
<evidence type="ECO:0000259" key="1">
    <source>
        <dbReference type="SMART" id="SM00198"/>
    </source>
</evidence>
<dbReference type="InterPro" id="IPR035940">
    <property type="entry name" value="CAP_sf"/>
</dbReference>
<name>A0A0C2GEF5_9BILA</name>
<proteinExistence type="predicted"/>
<gene>
    <name evidence="2" type="ORF">ANCDUO_12501</name>
</gene>
<keyword evidence="3" id="KW-1185">Reference proteome</keyword>